<accession>A0ABR2KGP1</accession>
<proteinExistence type="predicted"/>
<dbReference type="EMBL" id="JAPFFF010000005">
    <property type="protein sequence ID" value="KAK8890287.1"/>
    <property type="molecule type" value="Genomic_DNA"/>
</dbReference>
<evidence type="ECO:0000256" key="1">
    <source>
        <dbReference type="SAM" id="MobiDB-lite"/>
    </source>
</evidence>
<keyword evidence="3" id="KW-1185">Reference proteome</keyword>
<feature type="region of interest" description="Disordered" evidence="1">
    <location>
        <begin position="88"/>
        <end position="121"/>
    </location>
</feature>
<feature type="compositionally biased region" description="Basic and acidic residues" evidence="1">
    <location>
        <begin position="21"/>
        <end position="31"/>
    </location>
</feature>
<evidence type="ECO:0000313" key="2">
    <source>
        <dbReference type="EMBL" id="KAK8890287.1"/>
    </source>
</evidence>
<gene>
    <name evidence="2" type="ORF">M9Y10_035059</name>
</gene>
<sequence length="158" mass="17801">MSQTQQNKETLNLISQGVHLKKVEAPPERKLPTAAEIEEAKRRAEAEGPEIDPESRPKASDGRSMLELIKDGDVKLKKVETKIERKLPTAAEIEEAKKRAETEGPEIDPESRPKASDGRSMLELIKDGDVKLKKCETKEPRLPTAQELQEQKKLEEQK</sequence>
<feature type="compositionally biased region" description="Basic and acidic residues" evidence="1">
    <location>
        <begin position="149"/>
        <end position="158"/>
    </location>
</feature>
<comment type="caution">
    <text evidence="2">The sequence shown here is derived from an EMBL/GenBank/DDBJ whole genome shotgun (WGS) entry which is preliminary data.</text>
</comment>
<protein>
    <submittedName>
        <fullName evidence="2">Uncharacterized protein</fullName>
    </submittedName>
</protein>
<reference evidence="2 3" key="1">
    <citation type="submission" date="2024-04" db="EMBL/GenBank/DDBJ databases">
        <title>Tritrichomonas musculus Genome.</title>
        <authorList>
            <person name="Alves-Ferreira E."/>
            <person name="Grigg M."/>
            <person name="Lorenzi H."/>
            <person name="Galac M."/>
        </authorList>
    </citation>
    <scope>NUCLEOTIDE SEQUENCE [LARGE SCALE GENOMIC DNA]</scope>
    <source>
        <strain evidence="2 3">EAF2021</strain>
    </source>
</reference>
<name>A0ABR2KGP1_9EUKA</name>
<dbReference type="Proteomes" id="UP001470230">
    <property type="component" value="Unassembled WGS sequence"/>
</dbReference>
<organism evidence="2 3">
    <name type="scientific">Tritrichomonas musculus</name>
    <dbReference type="NCBI Taxonomy" id="1915356"/>
    <lineage>
        <taxon>Eukaryota</taxon>
        <taxon>Metamonada</taxon>
        <taxon>Parabasalia</taxon>
        <taxon>Tritrichomonadida</taxon>
        <taxon>Tritrichomonadidae</taxon>
        <taxon>Tritrichomonas</taxon>
    </lineage>
</organism>
<feature type="region of interest" description="Disordered" evidence="1">
    <location>
        <begin position="18"/>
        <end position="65"/>
    </location>
</feature>
<evidence type="ECO:0000313" key="3">
    <source>
        <dbReference type="Proteomes" id="UP001470230"/>
    </source>
</evidence>
<feature type="region of interest" description="Disordered" evidence="1">
    <location>
        <begin position="134"/>
        <end position="158"/>
    </location>
</feature>